<proteinExistence type="inferred from homology"/>
<dbReference type="PANTHER" id="PTHR45715">
    <property type="entry name" value="ATPASE H+-TRANSPORTING V1 SUBUNIT E1A-RELATED"/>
    <property type="match status" value="1"/>
</dbReference>
<evidence type="ECO:0000313" key="4">
    <source>
        <dbReference type="EMBL" id="CAH1400942.1"/>
    </source>
</evidence>
<keyword evidence="3" id="KW-0406">Ion transport</keyword>
<dbReference type="SUPFAM" id="SSF160527">
    <property type="entry name" value="V-type ATPase subunit E-like"/>
    <property type="match status" value="1"/>
</dbReference>
<dbReference type="Proteomes" id="UP001152798">
    <property type="component" value="Chromosome 5"/>
</dbReference>
<protein>
    <submittedName>
        <fullName evidence="4">Uncharacterized protein</fullName>
    </submittedName>
</protein>
<evidence type="ECO:0000256" key="3">
    <source>
        <dbReference type="ARBA" id="ARBA00023065"/>
    </source>
</evidence>
<organism evidence="4 5">
    <name type="scientific">Nezara viridula</name>
    <name type="common">Southern green stink bug</name>
    <name type="synonym">Cimex viridulus</name>
    <dbReference type="NCBI Taxonomy" id="85310"/>
    <lineage>
        <taxon>Eukaryota</taxon>
        <taxon>Metazoa</taxon>
        <taxon>Ecdysozoa</taxon>
        <taxon>Arthropoda</taxon>
        <taxon>Hexapoda</taxon>
        <taxon>Insecta</taxon>
        <taxon>Pterygota</taxon>
        <taxon>Neoptera</taxon>
        <taxon>Paraneoptera</taxon>
        <taxon>Hemiptera</taxon>
        <taxon>Heteroptera</taxon>
        <taxon>Panheteroptera</taxon>
        <taxon>Pentatomomorpha</taxon>
        <taxon>Pentatomoidea</taxon>
        <taxon>Pentatomidae</taxon>
        <taxon>Pentatominae</taxon>
        <taxon>Nezara</taxon>
    </lineage>
</organism>
<dbReference type="InterPro" id="IPR038495">
    <property type="entry name" value="ATPase_E_C"/>
</dbReference>
<dbReference type="Pfam" id="PF01991">
    <property type="entry name" value="vATP-synt_E"/>
    <property type="match status" value="1"/>
</dbReference>
<dbReference type="GO" id="GO:0033178">
    <property type="term" value="C:proton-transporting two-sector ATPase complex, catalytic domain"/>
    <property type="evidence" value="ECO:0007669"/>
    <property type="project" value="InterPro"/>
</dbReference>
<dbReference type="GO" id="GO:0046961">
    <property type="term" value="F:proton-transporting ATPase activity, rotational mechanism"/>
    <property type="evidence" value="ECO:0007669"/>
    <property type="project" value="InterPro"/>
</dbReference>
<dbReference type="Gene3D" id="6.10.250.1620">
    <property type="match status" value="1"/>
</dbReference>
<gene>
    <name evidence="4" type="ORF">NEZAVI_LOCUS10074</name>
</gene>
<keyword evidence="5" id="KW-1185">Reference proteome</keyword>
<sequence>MHGSSHPVKARSMPNAFNTSEGDLYNIILHIQQDMAEKVEEIEVKTEEEFLQERNREFLLSVKNIESYYREKEIIAQRSILVYESKMKNTSRLEVLDNKYSHVIDTINRARHRLANKDKPHHAATYKEILRALIMQGLCKLMEPKVLVTVRAEDKEVVESLLGPLESDYEEITGLPVKLYIDDTGELPKDSEGGAILISQDYTVSLDNTLASRLEHTSFHLLPEINQMLYGDVRVVKDKDKLKTFPSYLPPVDVVRNRMERKSKQEDINIDNLSIGKMPIDENLTTMQPSGIDDDISLGSLFSDEKKKS</sequence>
<accession>A0A9P0HFK5</accession>
<dbReference type="Gene3D" id="3.30.2320.30">
    <property type="entry name" value="ATP synthase, E subunit, C-terminal"/>
    <property type="match status" value="1"/>
</dbReference>
<dbReference type="OrthoDB" id="10263003at2759"/>
<evidence type="ECO:0000256" key="1">
    <source>
        <dbReference type="ARBA" id="ARBA00005901"/>
    </source>
</evidence>
<keyword evidence="2" id="KW-0813">Transport</keyword>
<evidence type="ECO:0000313" key="5">
    <source>
        <dbReference type="Proteomes" id="UP001152798"/>
    </source>
</evidence>
<reference evidence="4" key="1">
    <citation type="submission" date="2022-01" db="EMBL/GenBank/DDBJ databases">
        <authorList>
            <person name="King R."/>
        </authorList>
    </citation>
    <scope>NUCLEOTIDE SEQUENCE</scope>
</reference>
<dbReference type="AlphaFoldDB" id="A0A9P0HFK5"/>
<evidence type="ECO:0000256" key="2">
    <source>
        <dbReference type="ARBA" id="ARBA00022448"/>
    </source>
</evidence>
<name>A0A9P0HFK5_NEZVI</name>
<dbReference type="InterPro" id="IPR002842">
    <property type="entry name" value="ATPase_V1_Esu"/>
</dbReference>
<dbReference type="EMBL" id="OV725081">
    <property type="protein sequence ID" value="CAH1400942.1"/>
    <property type="molecule type" value="Genomic_DNA"/>
</dbReference>
<comment type="similarity">
    <text evidence="1">Belongs to the V-ATPase E subunit family.</text>
</comment>